<dbReference type="EMBL" id="CM042015">
    <property type="protein sequence ID" value="KAI3709549.1"/>
    <property type="molecule type" value="Genomic_DNA"/>
</dbReference>
<comment type="caution">
    <text evidence="1">The sequence shown here is derived from an EMBL/GenBank/DDBJ whole genome shotgun (WGS) entry which is preliminary data.</text>
</comment>
<organism evidence="1 2">
    <name type="scientific">Cichorium intybus</name>
    <name type="common">Chicory</name>
    <dbReference type="NCBI Taxonomy" id="13427"/>
    <lineage>
        <taxon>Eukaryota</taxon>
        <taxon>Viridiplantae</taxon>
        <taxon>Streptophyta</taxon>
        <taxon>Embryophyta</taxon>
        <taxon>Tracheophyta</taxon>
        <taxon>Spermatophyta</taxon>
        <taxon>Magnoliopsida</taxon>
        <taxon>eudicotyledons</taxon>
        <taxon>Gunneridae</taxon>
        <taxon>Pentapetalae</taxon>
        <taxon>asterids</taxon>
        <taxon>campanulids</taxon>
        <taxon>Asterales</taxon>
        <taxon>Asteraceae</taxon>
        <taxon>Cichorioideae</taxon>
        <taxon>Cichorieae</taxon>
        <taxon>Cichoriinae</taxon>
        <taxon>Cichorium</taxon>
    </lineage>
</organism>
<evidence type="ECO:0000313" key="2">
    <source>
        <dbReference type="Proteomes" id="UP001055811"/>
    </source>
</evidence>
<protein>
    <submittedName>
        <fullName evidence="1">Uncharacterized protein</fullName>
    </submittedName>
</protein>
<accession>A0ACB9AHM5</accession>
<reference evidence="2" key="1">
    <citation type="journal article" date="2022" name="Mol. Ecol. Resour.">
        <title>The genomes of chicory, endive, great burdock and yacon provide insights into Asteraceae palaeo-polyploidization history and plant inulin production.</title>
        <authorList>
            <person name="Fan W."/>
            <person name="Wang S."/>
            <person name="Wang H."/>
            <person name="Wang A."/>
            <person name="Jiang F."/>
            <person name="Liu H."/>
            <person name="Zhao H."/>
            <person name="Xu D."/>
            <person name="Zhang Y."/>
        </authorList>
    </citation>
    <scope>NUCLEOTIDE SEQUENCE [LARGE SCALE GENOMIC DNA]</scope>
    <source>
        <strain evidence="2">cv. Punajuju</strain>
    </source>
</reference>
<keyword evidence="2" id="KW-1185">Reference proteome</keyword>
<proteinExistence type="predicted"/>
<reference evidence="1 2" key="2">
    <citation type="journal article" date="2022" name="Mol. Ecol. Resour.">
        <title>The genomes of chicory, endive, great burdock and yacon provide insights into Asteraceae paleo-polyploidization history and plant inulin production.</title>
        <authorList>
            <person name="Fan W."/>
            <person name="Wang S."/>
            <person name="Wang H."/>
            <person name="Wang A."/>
            <person name="Jiang F."/>
            <person name="Liu H."/>
            <person name="Zhao H."/>
            <person name="Xu D."/>
            <person name="Zhang Y."/>
        </authorList>
    </citation>
    <scope>NUCLEOTIDE SEQUENCE [LARGE SCALE GENOMIC DNA]</scope>
    <source>
        <strain evidence="2">cv. Punajuju</strain>
        <tissue evidence="1">Leaves</tissue>
    </source>
</reference>
<dbReference type="Proteomes" id="UP001055811">
    <property type="component" value="Linkage Group LG07"/>
</dbReference>
<name>A0ACB9AHM5_CICIN</name>
<sequence length="77" mass="8641">MLYPNHVSSGTSKLLVASKYGNCLALGVNFSLFKFDPSPSFLLKHSYLRFPSRYTQLSDQLHPHNSTLNLVPSSLQE</sequence>
<gene>
    <name evidence="1" type="ORF">L2E82_39312</name>
</gene>
<evidence type="ECO:0000313" key="1">
    <source>
        <dbReference type="EMBL" id="KAI3709549.1"/>
    </source>
</evidence>